<dbReference type="Gene3D" id="1.10.1220.10">
    <property type="entry name" value="Met repressor-like"/>
    <property type="match status" value="1"/>
</dbReference>
<comment type="caution">
    <text evidence="2">The sequence shown here is derived from an EMBL/GenBank/DDBJ whole genome shotgun (WGS) entry which is preliminary data.</text>
</comment>
<evidence type="ECO:0000256" key="1">
    <source>
        <dbReference type="SAM" id="MobiDB-lite"/>
    </source>
</evidence>
<evidence type="ECO:0000313" key="2">
    <source>
        <dbReference type="EMBL" id="RAP70470.1"/>
    </source>
</evidence>
<dbReference type="InterPro" id="IPR010985">
    <property type="entry name" value="Ribbon_hlx_hlx"/>
</dbReference>
<keyword evidence="3" id="KW-1185">Reference proteome</keyword>
<organism evidence="2 3">
    <name type="scientific">Candidatus Erwinia dacicola</name>
    <dbReference type="NCBI Taxonomy" id="252393"/>
    <lineage>
        <taxon>Bacteria</taxon>
        <taxon>Pseudomonadati</taxon>
        <taxon>Pseudomonadota</taxon>
        <taxon>Gammaproteobacteria</taxon>
        <taxon>Enterobacterales</taxon>
        <taxon>Erwiniaceae</taxon>
        <taxon>Erwinia</taxon>
    </lineage>
</organism>
<sequence length="114" mass="13111">MGRVAFHGQVIRKETIQIPNYEQTRDGYRQLHRPEGEPRMKNVSLIGKPKSSPIKQETLNTRKRESTQLVDLNFKVSPEFHRSFKIYATSNDMSMKDVLMAAFSALKEKSISGQ</sequence>
<name>A0A328TK60_9GAMM</name>
<gene>
    <name evidence="2" type="ORF">ACZ87_02724</name>
</gene>
<feature type="region of interest" description="Disordered" evidence="1">
    <location>
        <begin position="32"/>
        <end position="53"/>
    </location>
</feature>
<dbReference type="AlphaFoldDB" id="A0A328TK60"/>
<dbReference type="InterPro" id="IPR013321">
    <property type="entry name" value="Arc_rbn_hlx_hlx"/>
</dbReference>
<dbReference type="SUPFAM" id="SSF47598">
    <property type="entry name" value="Ribbon-helix-helix"/>
    <property type="match status" value="1"/>
</dbReference>
<dbReference type="EMBL" id="LJAM02000339">
    <property type="protein sequence ID" value="RAP70470.1"/>
    <property type="molecule type" value="Genomic_DNA"/>
</dbReference>
<dbReference type="GO" id="GO:0006355">
    <property type="term" value="P:regulation of DNA-templated transcription"/>
    <property type="evidence" value="ECO:0007669"/>
    <property type="project" value="InterPro"/>
</dbReference>
<accession>A0A328TK60</accession>
<dbReference type="GO" id="GO:0043565">
    <property type="term" value="F:sequence-specific DNA binding"/>
    <property type="evidence" value="ECO:0007669"/>
    <property type="project" value="UniProtKB-ARBA"/>
</dbReference>
<reference evidence="2" key="1">
    <citation type="submission" date="2018-04" db="EMBL/GenBank/DDBJ databases">
        <title>Genomes of the Obligate Erwinia dacicola and Facultative Enterobacter sp. OLF Endosymbionts of the Olive Fruit fly, Bactrocera oleae.</title>
        <authorList>
            <person name="Estes A.M."/>
            <person name="Hearn D.J."/>
            <person name="Agarwal S."/>
            <person name="Pierson E.A."/>
            <person name="Dunning-Hotopp J.C."/>
        </authorList>
    </citation>
    <scope>NUCLEOTIDE SEQUENCE [LARGE SCALE GENOMIC DNA]</scope>
    <source>
        <strain evidence="2">Oroville</strain>
    </source>
</reference>
<dbReference type="Proteomes" id="UP000244334">
    <property type="component" value="Unassembled WGS sequence"/>
</dbReference>
<proteinExistence type="predicted"/>
<protein>
    <submittedName>
        <fullName evidence="2">Uncharacterized protein</fullName>
    </submittedName>
</protein>
<evidence type="ECO:0000313" key="3">
    <source>
        <dbReference type="Proteomes" id="UP000244334"/>
    </source>
</evidence>